<dbReference type="AlphaFoldDB" id="A0AA36AM26"/>
<name>A0AA36AM26_OCTVU</name>
<protein>
    <submittedName>
        <fullName evidence="1">Uncharacterized protein</fullName>
    </submittedName>
</protein>
<proteinExistence type="predicted"/>
<reference evidence="1" key="1">
    <citation type="submission" date="2023-08" db="EMBL/GenBank/DDBJ databases">
        <authorList>
            <person name="Alioto T."/>
            <person name="Alioto T."/>
            <person name="Gomez Garrido J."/>
        </authorList>
    </citation>
    <scope>NUCLEOTIDE SEQUENCE</scope>
</reference>
<gene>
    <name evidence="1" type="ORF">OCTVUL_1B019478</name>
</gene>
<organism evidence="1 2">
    <name type="scientific">Octopus vulgaris</name>
    <name type="common">Common octopus</name>
    <dbReference type="NCBI Taxonomy" id="6645"/>
    <lineage>
        <taxon>Eukaryota</taxon>
        <taxon>Metazoa</taxon>
        <taxon>Spiralia</taxon>
        <taxon>Lophotrochozoa</taxon>
        <taxon>Mollusca</taxon>
        <taxon>Cephalopoda</taxon>
        <taxon>Coleoidea</taxon>
        <taxon>Octopodiformes</taxon>
        <taxon>Octopoda</taxon>
        <taxon>Incirrata</taxon>
        <taxon>Octopodidae</taxon>
        <taxon>Octopus</taxon>
    </lineage>
</organism>
<sequence length="93" mass="10749">MASKCRRILALKEKEESSFHQSRSRAKNRKIYSHRSLSLSSRIGRPDYGTIHEEEEDLPQSTLIGKRSRSLASLVRYSSRKSVHNLVKMFETA</sequence>
<accession>A0AA36AM26</accession>
<dbReference type="Proteomes" id="UP001162480">
    <property type="component" value="Chromosome 2"/>
</dbReference>
<dbReference type="EMBL" id="OX597815">
    <property type="protein sequence ID" value="CAI9717989.1"/>
    <property type="molecule type" value="Genomic_DNA"/>
</dbReference>
<evidence type="ECO:0000313" key="1">
    <source>
        <dbReference type="EMBL" id="CAI9717989.1"/>
    </source>
</evidence>
<keyword evidence="2" id="KW-1185">Reference proteome</keyword>
<evidence type="ECO:0000313" key="2">
    <source>
        <dbReference type="Proteomes" id="UP001162480"/>
    </source>
</evidence>